<evidence type="ECO:0000313" key="1">
    <source>
        <dbReference type="EMBL" id="RNA22966.1"/>
    </source>
</evidence>
<dbReference type="AlphaFoldDB" id="A0A3M7RHA8"/>
<protein>
    <submittedName>
        <fullName evidence="1">Uncharacterized protein</fullName>
    </submittedName>
</protein>
<reference evidence="1 2" key="1">
    <citation type="journal article" date="2018" name="Sci. Rep.">
        <title>Genomic signatures of local adaptation to the degree of environmental predictability in rotifers.</title>
        <authorList>
            <person name="Franch-Gras L."/>
            <person name="Hahn C."/>
            <person name="Garcia-Roger E.M."/>
            <person name="Carmona M.J."/>
            <person name="Serra M."/>
            <person name="Gomez A."/>
        </authorList>
    </citation>
    <scope>NUCLEOTIDE SEQUENCE [LARGE SCALE GENOMIC DNA]</scope>
    <source>
        <strain evidence="1">HYR1</strain>
    </source>
</reference>
<gene>
    <name evidence="1" type="ORF">BpHYR1_046401</name>
</gene>
<name>A0A3M7RHA8_BRAPC</name>
<dbReference type="Proteomes" id="UP000276133">
    <property type="component" value="Unassembled WGS sequence"/>
</dbReference>
<evidence type="ECO:0000313" key="2">
    <source>
        <dbReference type="Proteomes" id="UP000276133"/>
    </source>
</evidence>
<dbReference type="EMBL" id="REGN01003370">
    <property type="protein sequence ID" value="RNA22966.1"/>
    <property type="molecule type" value="Genomic_DNA"/>
</dbReference>
<keyword evidence="2" id="KW-1185">Reference proteome</keyword>
<comment type="caution">
    <text evidence="1">The sequence shown here is derived from an EMBL/GenBank/DDBJ whole genome shotgun (WGS) entry which is preliminary data.</text>
</comment>
<accession>A0A3M7RHA8</accession>
<sequence length="79" mass="9399">MPAIFLLSKKIIFKQPEFGCRIIYVILLNRVKLNSIIKHHSSRRFLIHIFSINPLEVAKKINYNLKDIFRIKINYVLGF</sequence>
<organism evidence="1 2">
    <name type="scientific">Brachionus plicatilis</name>
    <name type="common">Marine rotifer</name>
    <name type="synonym">Brachionus muelleri</name>
    <dbReference type="NCBI Taxonomy" id="10195"/>
    <lineage>
        <taxon>Eukaryota</taxon>
        <taxon>Metazoa</taxon>
        <taxon>Spiralia</taxon>
        <taxon>Gnathifera</taxon>
        <taxon>Rotifera</taxon>
        <taxon>Eurotatoria</taxon>
        <taxon>Monogononta</taxon>
        <taxon>Pseudotrocha</taxon>
        <taxon>Ploima</taxon>
        <taxon>Brachionidae</taxon>
        <taxon>Brachionus</taxon>
    </lineage>
</organism>
<proteinExistence type="predicted"/>